<evidence type="ECO:0000313" key="8">
    <source>
        <dbReference type="Proteomes" id="UP000613177"/>
    </source>
</evidence>
<dbReference type="Gene3D" id="3.30.40.10">
    <property type="entry name" value="Zinc/RING finger domain, C3HC4 (zinc finger)"/>
    <property type="match status" value="1"/>
</dbReference>
<organism evidence="7 8">
    <name type="scientific">Thamnidium elegans</name>
    <dbReference type="NCBI Taxonomy" id="101142"/>
    <lineage>
        <taxon>Eukaryota</taxon>
        <taxon>Fungi</taxon>
        <taxon>Fungi incertae sedis</taxon>
        <taxon>Mucoromycota</taxon>
        <taxon>Mucoromycotina</taxon>
        <taxon>Mucoromycetes</taxon>
        <taxon>Mucorales</taxon>
        <taxon>Mucorineae</taxon>
        <taxon>Mucoraceae</taxon>
        <taxon>Thamnidium</taxon>
    </lineage>
</organism>
<feature type="compositionally biased region" description="Basic and acidic residues" evidence="5">
    <location>
        <begin position="645"/>
        <end position="659"/>
    </location>
</feature>
<feature type="compositionally biased region" description="Acidic residues" evidence="5">
    <location>
        <begin position="417"/>
        <end position="432"/>
    </location>
</feature>
<dbReference type="CDD" id="cd15550">
    <property type="entry name" value="PHD_MLL5"/>
    <property type="match status" value="1"/>
</dbReference>
<dbReference type="EMBL" id="JAEPRE010000124">
    <property type="protein sequence ID" value="KAG2232071.1"/>
    <property type="molecule type" value="Genomic_DNA"/>
</dbReference>
<dbReference type="InterPro" id="IPR001965">
    <property type="entry name" value="Znf_PHD"/>
</dbReference>
<name>A0A8H7VRJ0_9FUNG</name>
<dbReference type="GO" id="GO:0034967">
    <property type="term" value="C:Set3 complex"/>
    <property type="evidence" value="ECO:0007669"/>
    <property type="project" value="TreeGrafter"/>
</dbReference>
<proteinExistence type="predicted"/>
<dbReference type="SMART" id="SM00317">
    <property type="entry name" value="SET"/>
    <property type="match status" value="1"/>
</dbReference>
<comment type="caution">
    <text evidence="7">The sequence shown here is derived from an EMBL/GenBank/DDBJ whole genome shotgun (WGS) entry which is preliminary data.</text>
</comment>
<evidence type="ECO:0000256" key="5">
    <source>
        <dbReference type="SAM" id="MobiDB-lite"/>
    </source>
</evidence>
<dbReference type="Pfam" id="PF00856">
    <property type="entry name" value="SET"/>
    <property type="match status" value="1"/>
</dbReference>
<feature type="domain" description="SET" evidence="6">
    <location>
        <begin position="13"/>
        <end position="278"/>
    </location>
</feature>
<feature type="region of interest" description="Disordered" evidence="5">
    <location>
        <begin position="712"/>
        <end position="768"/>
    </location>
</feature>
<dbReference type="InterPro" id="IPR046341">
    <property type="entry name" value="SET_dom_sf"/>
</dbReference>
<evidence type="ECO:0000259" key="6">
    <source>
        <dbReference type="PROSITE" id="PS50280"/>
    </source>
</evidence>
<keyword evidence="3" id="KW-0862">Zinc</keyword>
<keyword evidence="8" id="KW-1185">Reference proteome</keyword>
<dbReference type="Pfam" id="PF20826">
    <property type="entry name" value="PHD_5"/>
    <property type="match status" value="1"/>
</dbReference>
<dbReference type="Gene3D" id="2.170.270.10">
    <property type="entry name" value="SET domain"/>
    <property type="match status" value="1"/>
</dbReference>
<keyword evidence="4" id="KW-0156">Chromatin regulator</keyword>
<feature type="compositionally biased region" description="Acidic residues" evidence="5">
    <location>
        <begin position="472"/>
        <end position="481"/>
    </location>
</feature>
<dbReference type="GO" id="GO:0006355">
    <property type="term" value="P:regulation of DNA-templated transcription"/>
    <property type="evidence" value="ECO:0007669"/>
    <property type="project" value="TreeGrafter"/>
</dbReference>
<dbReference type="GO" id="GO:0070210">
    <property type="term" value="C:Rpd3L-Expanded complex"/>
    <property type="evidence" value="ECO:0007669"/>
    <property type="project" value="TreeGrafter"/>
</dbReference>
<dbReference type="Proteomes" id="UP000613177">
    <property type="component" value="Unassembled WGS sequence"/>
</dbReference>
<keyword evidence="1" id="KW-0479">Metal-binding</keyword>
<dbReference type="GO" id="GO:0006325">
    <property type="term" value="P:chromatin organization"/>
    <property type="evidence" value="ECO:0007669"/>
    <property type="project" value="UniProtKB-KW"/>
</dbReference>
<protein>
    <recommendedName>
        <fullName evidence="6">SET domain-containing protein</fullName>
    </recommendedName>
</protein>
<accession>A0A8H7VRJ0</accession>
<dbReference type="SUPFAM" id="SSF57903">
    <property type="entry name" value="FYVE/PHD zinc finger"/>
    <property type="match status" value="1"/>
</dbReference>
<dbReference type="InterPro" id="IPR011011">
    <property type="entry name" value="Znf_FYVE_PHD"/>
</dbReference>
<feature type="region of interest" description="Disordered" evidence="5">
    <location>
        <begin position="386"/>
        <end position="526"/>
    </location>
</feature>
<dbReference type="InterPro" id="IPR019786">
    <property type="entry name" value="Zinc_finger_PHD-type_CS"/>
</dbReference>
<gene>
    <name evidence="7" type="ORF">INT48_001139</name>
</gene>
<dbReference type="AlphaFoldDB" id="A0A8H7VRJ0"/>
<feature type="region of interest" description="Disordered" evidence="5">
    <location>
        <begin position="639"/>
        <end position="679"/>
    </location>
</feature>
<evidence type="ECO:0000256" key="3">
    <source>
        <dbReference type="ARBA" id="ARBA00022833"/>
    </source>
</evidence>
<dbReference type="PANTHER" id="PTHR46462:SF3">
    <property type="entry name" value="UPSET, ISOFORM A"/>
    <property type="match status" value="1"/>
</dbReference>
<dbReference type="PROSITE" id="PS01359">
    <property type="entry name" value="ZF_PHD_1"/>
    <property type="match status" value="1"/>
</dbReference>
<feature type="compositionally biased region" description="Polar residues" evidence="5">
    <location>
        <begin position="730"/>
        <end position="749"/>
    </location>
</feature>
<evidence type="ECO:0000256" key="1">
    <source>
        <dbReference type="ARBA" id="ARBA00022723"/>
    </source>
</evidence>
<dbReference type="GO" id="GO:0008270">
    <property type="term" value="F:zinc ion binding"/>
    <property type="evidence" value="ECO:0007669"/>
    <property type="project" value="UniProtKB-KW"/>
</dbReference>
<dbReference type="InterPro" id="IPR001214">
    <property type="entry name" value="SET_dom"/>
</dbReference>
<evidence type="ECO:0000313" key="7">
    <source>
        <dbReference type="EMBL" id="KAG2232071.1"/>
    </source>
</evidence>
<dbReference type="PROSITE" id="PS50280">
    <property type="entry name" value="SET"/>
    <property type="match status" value="1"/>
</dbReference>
<evidence type="ECO:0000256" key="2">
    <source>
        <dbReference type="ARBA" id="ARBA00022771"/>
    </source>
</evidence>
<feature type="compositionally biased region" description="Basic residues" evidence="5">
    <location>
        <begin position="485"/>
        <end position="511"/>
    </location>
</feature>
<sequence length="768" mass="86450">MSAYNSSHVLESKKVKRKDDTPVDTGLIRCVCPSTEDDGFTIQCERCLVWQHAYCVNITHATIPDHYLCDQCCKRKRPKLSKRIPISKTKLQKLDSEDDPLFNKKKKHVKSRIVSRYVHPIFREAKERWSRWKQHEGHLLYDHGPFVTMDTTTLLTKGLLLDTPTSNQGIIASRTIPSLRYLMQVTGDVLLKSEFKFDPINDYVILGTPLSHMMFYPTLDLCIDTRQFGNKARYIRRSCHPNAELRNVVLPRDDKMIHLGLFARHLIERGQEITISWGWQRGHIAWKENMNWHHQHKLKGQDNEGHQVIDEEEERRRKSTIKNMLDRFEKEFGSCACLNKRRCLIEHLKRQIAPPKEKAVFKLPAVNILPRRKSAVILLKPKPQIKSDPITRHKSGEESLDIDVTSNSPTLAAKETSDDELVDVEGDIDVGDDLPATTKDTLPLLDDNSSDEENADLSSLSSLSSLSVFEESANDNSEDEENRAKLRRKKHASRHAKSSRSHHRHHHHHHQNSASSSSGPALEKNASGVLPRKKLWMRDYLNKSIPDAILSSVDASPEDIEAAKLLLDAMAANEIPMHRPRNDTVMADFEEAEDEGELSDASTILLDQEELQEAYRRTSYDAGVAEGVVQNGVNNVAEVSQAEESVEKTEKTESLERTESPAGVVEESPAVPTSTESVRTGEANTYAITTVAMETDVVSSVNTNTDLITINKTSTVPSPRESPADVSVTDKASSLTTSDDMVPTSTSPIVDSEPTQKETTEKKSSLFD</sequence>
<evidence type="ECO:0000256" key="4">
    <source>
        <dbReference type="ARBA" id="ARBA00022853"/>
    </source>
</evidence>
<dbReference type="SUPFAM" id="SSF82199">
    <property type="entry name" value="SET domain"/>
    <property type="match status" value="1"/>
</dbReference>
<dbReference type="PANTHER" id="PTHR46462">
    <property type="entry name" value="UPSET, ISOFORM A"/>
    <property type="match status" value="1"/>
</dbReference>
<feature type="compositionally biased region" description="Basic and acidic residues" evidence="5">
    <location>
        <begin position="754"/>
        <end position="768"/>
    </location>
</feature>
<dbReference type="InterPro" id="IPR013083">
    <property type="entry name" value="Znf_RING/FYVE/PHD"/>
</dbReference>
<feature type="compositionally biased region" description="Low complexity" evidence="5">
    <location>
        <begin position="456"/>
        <end position="471"/>
    </location>
</feature>
<dbReference type="SMART" id="SM00249">
    <property type="entry name" value="PHD"/>
    <property type="match status" value="1"/>
</dbReference>
<keyword evidence="2" id="KW-0863">Zinc-finger</keyword>
<reference evidence="7" key="1">
    <citation type="submission" date="2021-01" db="EMBL/GenBank/DDBJ databases">
        <title>Metabolic potential, ecology and presence of endohyphal bacteria is reflected in genomic diversity of Mucoromycotina.</title>
        <authorList>
            <person name="Muszewska A."/>
            <person name="Okrasinska A."/>
            <person name="Steczkiewicz K."/>
            <person name="Drgas O."/>
            <person name="Orlowska M."/>
            <person name="Perlinska-Lenart U."/>
            <person name="Aleksandrzak-Piekarczyk T."/>
            <person name="Szatraj K."/>
            <person name="Zielenkiewicz U."/>
            <person name="Pilsyk S."/>
            <person name="Malc E."/>
            <person name="Mieczkowski P."/>
            <person name="Kruszewska J.S."/>
            <person name="Biernat P."/>
            <person name="Pawlowska J."/>
        </authorList>
    </citation>
    <scope>NUCLEOTIDE SEQUENCE</scope>
    <source>
        <strain evidence="7">WA0000018081</strain>
    </source>
</reference>